<dbReference type="AlphaFoldDB" id="A0ABD1WRH5"/>
<keyword evidence="3" id="KW-1185">Reference proteome</keyword>
<evidence type="ECO:0000256" key="1">
    <source>
        <dbReference type="SAM" id="MobiDB-lite"/>
    </source>
</evidence>
<comment type="caution">
    <text evidence="2">The sequence shown here is derived from an EMBL/GenBank/DDBJ whole genome shotgun (WGS) entry which is preliminary data.</text>
</comment>
<dbReference type="Proteomes" id="UP001604277">
    <property type="component" value="Unassembled WGS sequence"/>
</dbReference>
<evidence type="ECO:0000313" key="2">
    <source>
        <dbReference type="EMBL" id="KAL2552286.1"/>
    </source>
</evidence>
<reference evidence="3" key="1">
    <citation type="submission" date="2024-07" db="EMBL/GenBank/DDBJ databases">
        <title>Two chromosome-level genome assemblies of Korean endemic species Abeliophyllum distichum and Forsythia ovata (Oleaceae).</title>
        <authorList>
            <person name="Jang H."/>
        </authorList>
    </citation>
    <scope>NUCLEOTIDE SEQUENCE [LARGE SCALE GENOMIC DNA]</scope>
</reference>
<sequence>MDLVEGWVEYVRELSRGHKDPETNSCEYCTGSSSLPKIDLASLAAKKIPSVVKKKSSDNDQRRILAGLSLKGGEKNQDTLSTSTDPKQTSLVPTASPQGLQIMVQKQELGAKKTEKEKAKRAGSEVGNVLTEVKELYSNLDLSTIEADYPYPAPGEAEDGTDRPLNNEDGCVTIELAATLRMSYSRTRSRLGLNRRDTLGPRIELFSNEANSTFKGNCDRKEIDTRSIKLFSNKAYSLRPISIISPGKNPSVSSSMLREMDAAFKEESILKSKLRFVFHVRESSDRSWIIIHLDDVDLLRIYFPDEDGLARYDWEALPNLRC</sequence>
<feature type="region of interest" description="Disordered" evidence="1">
    <location>
        <begin position="70"/>
        <end position="93"/>
    </location>
</feature>
<evidence type="ECO:0000313" key="3">
    <source>
        <dbReference type="Proteomes" id="UP001604277"/>
    </source>
</evidence>
<organism evidence="2 3">
    <name type="scientific">Forsythia ovata</name>
    <dbReference type="NCBI Taxonomy" id="205694"/>
    <lineage>
        <taxon>Eukaryota</taxon>
        <taxon>Viridiplantae</taxon>
        <taxon>Streptophyta</taxon>
        <taxon>Embryophyta</taxon>
        <taxon>Tracheophyta</taxon>
        <taxon>Spermatophyta</taxon>
        <taxon>Magnoliopsida</taxon>
        <taxon>eudicotyledons</taxon>
        <taxon>Gunneridae</taxon>
        <taxon>Pentapetalae</taxon>
        <taxon>asterids</taxon>
        <taxon>lamiids</taxon>
        <taxon>Lamiales</taxon>
        <taxon>Oleaceae</taxon>
        <taxon>Forsythieae</taxon>
        <taxon>Forsythia</taxon>
    </lineage>
</organism>
<protein>
    <submittedName>
        <fullName evidence="2">Uncharacterized protein</fullName>
    </submittedName>
</protein>
<dbReference type="EMBL" id="JBFOLJ010000002">
    <property type="protein sequence ID" value="KAL2552286.1"/>
    <property type="molecule type" value="Genomic_DNA"/>
</dbReference>
<accession>A0ABD1WRH5</accession>
<name>A0ABD1WRH5_9LAMI</name>
<gene>
    <name evidence="2" type="ORF">Fot_05905</name>
</gene>
<proteinExistence type="predicted"/>
<feature type="compositionally biased region" description="Polar residues" evidence="1">
    <location>
        <begin position="78"/>
        <end position="93"/>
    </location>
</feature>